<dbReference type="Proteomes" id="UP000770785">
    <property type="component" value="Unassembled WGS sequence"/>
</dbReference>
<reference evidence="1 2" key="1">
    <citation type="submission" date="2020-03" db="EMBL/GenBank/DDBJ databases">
        <title>Genomic Encyclopedia of Type Strains, Phase IV (KMG-IV): sequencing the most valuable type-strain genomes for metagenomic binning, comparative biology and taxonomic classification.</title>
        <authorList>
            <person name="Goeker M."/>
        </authorList>
    </citation>
    <scope>NUCLEOTIDE SEQUENCE [LARGE SCALE GENOMIC DNA]</scope>
    <source>
        <strain evidence="1 2">DSM 105096</strain>
    </source>
</reference>
<dbReference type="InterPro" id="IPR029060">
    <property type="entry name" value="PIN-like_dom_sf"/>
</dbReference>
<dbReference type="EMBL" id="JAATJH010000002">
    <property type="protein sequence ID" value="NJC25951.1"/>
    <property type="molecule type" value="Genomic_DNA"/>
</dbReference>
<evidence type="ECO:0000313" key="1">
    <source>
        <dbReference type="EMBL" id="NJC25951.1"/>
    </source>
</evidence>
<keyword evidence="2" id="KW-1185">Reference proteome</keyword>
<dbReference type="SUPFAM" id="SSF88723">
    <property type="entry name" value="PIN domain-like"/>
    <property type="match status" value="1"/>
</dbReference>
<accession>A0ABX0X9K2</accession>
<name>A0ABX0X9K2_9BACT</name>
<organism evidence="1 2">
    <name type="scientific">Neolewinella antarctica</name>
    <dbReference type="NCBI Taxonomy" id="442734"/>
    <lineage>
        <taxon>Bacteria</taxon>
        <taxon>Pseudomonadati</taxon>
        <taxon>Bacteroidota</taxon>
        <taxon>Saprospiria</taxon>
        <taxon>Saprospirales</taxon>
        <taxon>Lewinellaceae</taxon>
        <taxon>Neolewinella</taxon>
    </lineage>
</organism>
<protein>
    <submittedName>
        <fullName evidence="1">Nucleic acid-binding protein</fullName>
    </submittedName>
</protein>
<evidence type="ECO:0000313" key="2">
    <source>
        <dbReference type="Proteomes" id="UP000770785"/>
    </source>
</evidence>
<sequence>MALTHLWDTNIVIYVINGSLPVKIKKILQRYTHPASIAISIISEIEVRGFKNGTQQENLIAENYVTNVTQIISPHKHKSTKMWCIATPKRHLLILLCLCVYVA</sequence>
<gene>
    <name evidence="1" type="ORF">GGR27_001450</name>
</gene>
<comment type="caution">
    <text evidence="1">The sequence shown here is derived from an EMBL/GenBank/DDBJ whole genome shotgun (WGS) entry which is preliminary data.</text>
</comment>
<proteinExistence type="predicted"/>